<proteinExistence type="predicted"/>
<protein>
    <submittedName>
        <fullName evidence="2">Uncharacterized protein</fullName>
    </submittedName>
</protein>
<reference evidence="2 3" key="2">
    <citation type="journal article" date="2020" name="Microbiol. Resour. Announc.">
        <title>Antarctic desert soil bacteria exhibit high novel natural product potential, evaluated through long-read genome sequencing and comparative genomics.</title>
        <authorList>
            <person name="Benaud N."/>
            <person name="Edwards R.J."/>
            <person name="Amos T.G."/>
            <person name="D'Agostino P.M."/>
            <person name="Gutierrez-Chavez C."/>
            <person name="Montgomery K."/>
            <person name="Nicetic I."/>
            <person name="Ferrari B.C."/>
        </authorList>
    </citation>
    <scope>NUCLEOTIDE SEQUENCE [LARGE SCALE GENOMIC DNA]</scope>
    <source>
        <strain evidence="2 3">SPB151</strain>
    </source>
</reference>
<dbReference type="Proteomes" id="UP000515563">
    <property type="component" value="Chromosome"/>
</dbReference>
<evidence type="ECO:0000313" key="3">
    <source>
        <dbReference type="Proteomes" id="UP000515563"/>
    </source>
</evidence>
<evidence type="ECO:0000313" key="2">
    <source>
        <dbReference type="EMBL" id="QNE18153.1"/>
    </source>
</evidence>
<gene>
    <name evidence="2" type="ORF">F1D05_09940</name>
</gene>
<name>A0A7G6WVY8_9ACTN</name>
<dbReference type="AlphaFoldDB" id="A0A7G6WVY8"/>
<dbReference type="KEGG" id="kqi:F1D05_09940"/>
<dbReference type="RefSeq" id="WP_185447076.1">
    <property type="nucleotide sequence ID" value="NZ_CP043661.1"/>
</dbReference>
<dbReference type="EMBL" id="CP043661">
    <property type="protein sequence ID" value="QNE18153.1"/>
    <property type="molecule type" value="Genomic_DNA"/>
</dbReference>
<accession>A0A7G6WVY8</accession>
<evidence type="ECO:0000256" key="1">
    <source>
        <dbReference type="SAM" id="MobiDB-lite"/>
    </source>
</evidence>
<feature type="region of interest" description="Disordered" evidence="1">
    <location>
        <begin position="98"/>
        <end position="121"/>
    </location>
</feature>
<reference evidence="3" key="1">
    <citation type="submission" date="2019-09" db="EMBL/GenBank/DDBJ databases">
        <title>Antimicrobial potential of Antarctic Bacteria.</title>
        <authorList>
            <person name="Benaud N."/>
            <person name="Edwards R.J."/>
            <person name="Ferrari B.C."/>
        </authorList>
    </citation>
    <scope>NUCLEOTIDE SEQUENCE [LARGE SCALE GENOMIC DNA]</scope>
    <source>
        <strain evidence="3">SPB151</strain>
    </source>
</reference>
<keyword evidence="3" id="KW-1185">Reference proteome</keyword>
<organism evidence="2 3">
    <name type="scientific">Kribbella qitaiheensis</name>
    <dbReference type="NCBI Taxonomy" id="1544730"/>
    <lineage>
        <taxon>Bacteria</taxon>
        <taxon>Bacillati</taxon>
        <taxon>Actinomycetota</taxon>
        <taxon>Actinomycetes</taxon>
        <taxon>Propionibacteriales</taxon>
        <taxon>Kribbellaceae</taxon>
        <taxon>Kribbella</taxon>
    </lineage>
</organism>
<sequence length="121" mass="13432">MQLITDRSEFTQFTEDNLSSTDWQHAAESYLDARVEGRAFTAHGHWPRESQRTLKQPLEQHVILSRVIRDNFTGAVMVSTDIAAVNLATLFAWAAESPQNQAGHPMESTVTNESGDEATTG</sequence>